<dbReference type="PROSITE" id="PS50883">
    <property type="entry name" value="EAL"/>
    <property type="match status" value="1"/>
</dbReference>
<evidence type="ECO:0000313" key="2">
    <source>
        <dbReference type="EMBL" id="CZU62518.1"/>
    </source>
</evidence>
<evidence type="ECO:0000313" key="3">
    <source>
        <dbReference type="Proteomes" id="UP000076008"/>
    </source>
</evidence>
<name>A0A144DY26_ENTCL</name>
<evidence type="ECO:0000259" key="1">
    <source>
        <dbReference type="PROSITE" id="PS50883"/>
    </source>
</evidence>
<gene>
    <name evidence="2" type="ORF">SAMEA2273318_00872</name>
</gene>
<dbReference type="SUPFAM" id="SSF141868">
    <property type="entry name" value="EAL domain-like"/>
    <property type="match status" value="1"/>
</dbReference>
<dbReference type="InterPro" id="IPR001633">
    <property type="entry name" value="EAL_dom"/>
</dbReference>
<reference evidence="2 3" key="1">
    <citation type="submission" date="2016-03" db="EMBL/GenBank/DDBJ databases">
        <authorList>
            <consortium name="Pathogen Informatics"/>
        </authorList>
    </citation>
    <scope>NUCLEOTIDE SEQUENCE [LARGE SCALE GENOMIC DNA]</scope>
    <source>
        <strain evidence="3">e1252</strain>
    </source>
</reference>
<feature type="domain" description="EAL" evidence="1">
    <location>
        <begin position="1"/>
        <end position="227"/>
    </location>
</feature>
<accession>A0A144DY26</accession>
<protein>
    <submittedName>
        <fullName evidence="2">EAL domain-containing protein</fullName>
    </submittedName>
</protein>
<dbReference type="InterPro" id="IPR035919">
    <property type="entry name" value="EAL_sf"/>
</dbReference>
<sequence>MCGSMIHHGALRTFIMLTGYKFESIRALRSENVIAWEVLSTAKPHVDLEDYFGSMPSTQRKAHFFAQLRHAMFCEEGDKYYLNATSDLLLETDFLDRLKAETPCPERLAIEVTDLHTLVQLDDTQSRALRRCISTLHQWGIEVWADDVCEDILPDLMTSQIRFCGVKIDKHTFWSGRTEQAKFLHLTRQCKRVASKVLIEGIETAGDFALARASVADYGQGYLWGKK</sequence>
<organism evidence="2 3">
    <name type="scientific">Enterobacter cloacae</name>
    <dbReference type="NCBI Taxonomy" id="550"/>
    <lineage>
        <taxon>Bacteria</taxon>
        <taxon>Pseudomonadati</taxon>
        <taxon>Pseudomonadota</taxon>
        <taxon>Gammaproteobacteria</taxon>
        <taxon>Enterobacterales</taxon>
        <taxon>Enterobacteriaceae</taxon>
        <taxon>Enterobacter</taxon>
        <taxon>Enterobacter cloacae complex</taxon>
    </lineage>
</organism>
<dbReference type="Pfam" id="PF00563">
    <property type="entry name" value="EAL"/>
    <property type="match status" value="1"/>
</dbReference>
<dbReference type="Gene3D" id="3.20.20.450">
    <property type="entry name" value="EAL domain"/>
    <property type="match status" value="1"/>
</dbReference>
<dbReference type="Proteomes" id="UP000076008">
    <property type="component" value="Unassembled WGS sequence"/>
</dbReference>
<dbReference type="AlphaFoldDB" id="A0A144DY26"/>
<dbReference type="EMBL" id="FJXR01000004">
    <property type="protein sequence ID" value="CZU62518.1"/>
    <property type="molecule type" value="Genomic_DNA"/>
</dbReference>
<proteinExistence type="predicted"/>